<evidence type="ECO:0000313" key="8">
    <source>
        <dbReference type="Proteomes" id="UP000094291"/>
    </source>
</evidence>
<dbReference type="PROSITE" id="PS50931">
    <property type="entry name" value="HTH_LYSR"/>
    <property type="match status" value="1"/>
</dbReference>
<dbReference type="SUPFAM" id="SSF53850">
    <property type="entry name" value="Periplasmic binding protein-like II"/>
    <property type="match status" value="1"/>
</dbReference>
<evidence type="ECO:0000256" key="1">
    <source>
        <dbReference type="ARBA" id="ARBA00009437"/>
    </source>
</evidence>
<dbReference type="FunFam" id="1.10.10.10:FF:000001">
    <property type="entry name" value="LysR family transcriptional regulator"/>
    <property type="match status" value="1"/>
</dbReference>
<proteinExistence type="inferred from homology"/>
<dbReference type="GO" id="GO:0003700">
    <property type="term" value="F:DNA-binding transcription factor activity"/>
    <property type="evidence" value="ECO:0007669"/>
    <property type="project" value="InterPro"/>
</dbReference>
<dbReference type="SUPFAM" id="SSF46785">
    <property type="entry name" value="Winged helix' DNA-binding domain"/>
    <property type="match status" value="1"/>
</dbReference>
<dbReference type="InterPro" id="IPR036390">
    <property type="entry name" value="WH_DNA-bd_sf"/>
</dbReference>
<dbReference type="PANTHER" id="PTHR30126">
    <property type="entry name" value="HTH-TYPE TRANSCRIPTIONAL REGULATOR"/>
    <property type="match status" value="1"/>
</dbReference>
<feature type="compositionally biased region" description="Basic and acidic residues" evidence="5">
    <location>
        <begin position="190"/>
        <end position="209"/>
    </location>
</feature>
<dbReference type="Pfam" id="PF00126">
    <property type="entry name" value="HTH_1"/>
    <property type="match status" value="1"/>
</dbReference>
<dbReference type="InterPro" id="IPR036388">
    <property type="entry name" value="WH-like_DNA-bd_sf"/>
</dbReference>
<feature type="domain" description="HTH lysR-type" evidence="6">
    <location>
        <begin position="1"/>
        <end position="58"/>
    </location>
</feature>
<keyword evidence="3" id="KW-0238">DNA-binding</keyword>
<keyword evidence="8" id="KW-1185">Reference proteome</keyword>
<protein>
    <submittedName>
        <fullName evidence="7">LysR family transcriptional regulator</fullName>
    </submittedName>
</protein>
<organism evidence="7 8">
    <name type="scientific">Terasakiispira papahanaumokuakeensis</name>
    <dbReference type="NCBI Taxonomy" id="197479"/>
    <lineage>
        <taxon>Bacteria</taxon>
        <taxon>Pseudomonadati</taxon>
        <taxon>Pseudomonadota</taxon>
        <taxon>Gammaproteobacteria</taxon>
        <taxon>Oceanospirillales</taxon>
        <taxon>Terasakiispira</taxon>
    </lineage>
</organism>
<evidence type="ECO:0000256" key="4">
    <source>
        <dbReference type="ARBA" id="ARBA00023163"/>
    </source>
</evidence>
<keyword evidence="2" id="KW-0805">Transcription regulation</keyword>
<dbReference type="STRING" id="197479.BFW38_07805"/>
<dbReference type="OrthoDB" id="6971749at2"/>
<feature type="region of interest" description="Disordered" evidence="5">
    <location>
        <begin position="183"/>
        <end position="219"/>
    </location>
</feature>
<dbReference type="InterPro" id="IPR000847">
    <property type="entry name" value="LysR_HTH_N"/>
</dbReference>
<comment type="caution">
    <text evidence="7">The sequence shown here is derived from an EMBL/GenBank/DDBJ whole genome shotgun (WGS) entry which is preliminary data.</text>
</comment>
<dbReference type="AlphaFoldDB" id="A0A1E2V906"/>
<evidence type="ECO:0000256" key="5">
    <source>
        <dbReference type="SAM" id="MobiDB-lite"/>
    </source>
</evidence>
<name>A0A1E2V906_9GAMM</name>
<evidence type="ECO:0000259" key="6">
    <source>
        <dbReference type="PROSITE" id="PS50931"/>
    </source>
</evidence>
<comment type="similarity">
    <text evidence="1">Belongs to the LysR transcriptional regulatory family.</text>
</comment>
<dbReference type="RefSeq" id="WP_068997880.1">
    <property type="nucleotide sequence ID" value="NZ_MDTQ01000001.1"/>
</dbReference>
<dbReference type="PRINTS" id="PR00039">
    <property type="entry name" value="HTHLYSR"/>
</dbReference>
<dbReference type="GO" id="GO:0000976">
    <property type="term" value="F:transcription cis-regulatory region binding"/>
    <property type="evidence" value="ECO:0007669"/>
    <property type="project" value="TreeGrafter"/>
</dbReference>
<sequence length="340" mass="38500">MEIRWLEDFMALAETRHFSRAAEQQYVSQPTFSRRIKLLEEAMGTTLINRQTLPLSLTREGELFLGMCERVSTEVRETRERIATLQAEAESKIPFAATQSLFSHFFQEWAHQHQLKDRLALNLKATSWIGEDYLDALDQGECELILIYWHADLPWAQRLASPRFRSLTLDHETLVPYSIVQNKSTQNDSGRNHPENNDPEQHVPVHHAGDGSPRFQLPGTSERPTPFIGYHPRSFMAPAIAAHLARTATQTHLLPLNDNIQSANVKSLIKQGYGMGWLPTRIAGPSAQYGPLTRAGQQDFDIPLEVRLVSLTHPRHPGVESLWDYLTSPSSCTMDTEISG</sequence>
<gene>
    <name evidence="7" type="ORF">BFW38_07805</name>
</gene>
<keyword evidence="4" id="KW-0804">Transcription</keyword>
<evidence type="ECO:0000256" key="2">
    <source>
        <dbReference type="ARBA" id="ARBA00023015"/>
    </source>
</evidence>
<dbReference type="EMBL" id="MDTQ01000001">
    <property type="protein sequence ID" value="ODC03464.1"/>
    <property type="molecule type" value="Genomic_DNA"/>
</dbReference>
<evidence type="ECO:0000313" key="7">
    <source>
        <dbReference type="EMBL" id="ODC03464.1"/>
    </source>
</evidence>
<dbReference type="PANTHER" id="PTHR30126:SF2">
    <property type="entry name" value="HTH-TYPE TRANSCRIPTIONAL REGULATOR YJIE"/>
    <property type="match status" value="1"/>
</dbReference>
<dbReference type="Proteomes" id="UP000094291">
    <property type="component" value="Unassembled WGS sequence"/>
</dbReference>
<evidence type="ECO:0000256" key="3">
    <source>
        <dbReference type="ARBA" id="ARBA00023125"/>
    </source>
</evidence>
<reference evidence="7 8" key="1">
    <citation type="submission" date="2016-08" db="EMBL/GenBank/DDBJ databases">
        <authorList>
            <person name="Seilhamer J.J."/>
        </authorList>
    </citation>
    <scope>NUCLEOTIDE SEQUENCE [LARGE SCALE GENOMIC DNA]</scope>
    <source>
        <strain evidence="7 8">PH27A</strain>
    </source>
</reference>
<accession>A0A1E2V906</accession>
<dbReference type="Gene3D" id="1.10.10.10">
    <property type="entry name" value="Winged helix-like DNA-binding domain superfamily/Winged helix DNA-binding domain"/>
    <property type="match status" value="1"/>
</dbReference>